<dbReference type="EMBL" id="VXIS01000020">
    <property type="protein sequence ID" value="KAA8912712.1"/>
    <property type="molecule type" value="Genomic_DNA"/>
</dbReference>
<dbReference type="PANTHER" id="PTHR28307">
    <property type="entry name" value="PROTEIN PAL1"/>
    <property type="match status" value="1"/>
</dbReference>
<dbReference type="Proteomes" id="UP000326924">
    <property type="component" value="Unassembled WGS sequence"/>
</dbReference>
<name>A0A5J5F7G2_9PEZI</name>
<comment type="caution">
    <text evidence="2">The sequence shown here is derived from an EMBL/GenBank/DDBJ whole genome shotgun (WGS) entry which is preliminary data.</text>
</comment>
<protein>
    <submittedName>
        <fullName evidence="2">Pal1 cell morphology protein-domain-containing protein</fullName>
    </submittedName>
</protein>
<proteinExistence type="predicted"/>
<dbReference type="OrthoDB" id="5352132at2759"/>
<dbReference type="PANTHER" id="PTHR28307:SF2">
    <property type="entry name" value="PROTEIN PAL1"/>
    <property type="match status" value="1"/>
</dbReference>
<dbReference type="Pfam" id="PF08316">
    <property type="entry name" value="Pal1"/>
    <property type="match status" value="1"/>
</dbReference>
<organism evidence="2 3">
    <name type="scientific">Sphaerosporella brunnea</name>
    <dbReference type="NCBI Taxonomy" id="1250544"/>
    <lineage>
        <taxon>Eukaryota</taxon>
        <taxon>Fungi</taxon>
        <taxon>Dikarya</taxon>
        <taxon>Ascomycota</taxon>
        <taxon>Pezizomycotina</taxon>
        <taxon>Pezizomycetes</taxon>
        <taxon>Pezizales</taxon>
        <taxon>Pyronemataceae</taxon>
        <taxon>Sphaerosporella</taxon>
    </lineage>
</organism>
<feature type="compositionally biased region" description="Basic residues" evidence="1">
    <location>
        <begin position="506"/>
        <end position="519"/>
    </location>
</feature>
<evidence type="ECO:0000256" key="1">
    <source>
        <dbReference type="SAM" id="MobiDB-lite"/>
    </source>
</evidence>
<feature type="compositionally biased region" description="Pro residues" evidence="1">
    <location>
        <begin position="127"/>
        <end position="144"/>
    </location>
</feature>
<gene>
    <name evidence="2" type="ORF">FN846DRAFT_253127</name>
</gene>
<feature type="compositionally biased region" description="Basic and acidic residues" evidence="1">
    <location>
        <begin position="211"/>
        <end position="260"/>
    </location>
</feature>
<dbReference type="InterPro" id="IPR013226">
    <property type="entry name" value="Pal1"/>
</dbReference>
<evidence type="ECO:0000313" key="3">
    <source>
        <dbReference type="Proteomes" id="UP000326924"/>
    </source>
</evidence>
<feature type="compositionally biased region" description="Basic and acidic residues" evidence="1">
    <location>
        <begin position="385"/>
        <end position="401"/>
    </location>
</feature>
<dbReference type="InParanoid" id="A0A5J5F7G2"/>
<feature type="compositionally biased region" description="Polar residues" evidence="1">
    <location>
        <begin position="474"/>
        <end position="485"/>
    </location>
</feature>
<dbReference type="GO" id="GO:0005737">
    <property type="term" value="C:cytoplasm"/>
    <property type="evidence" value="ECO:0007669"/>
    <property type="project" value="TreeGrafter"/>
</dbReference>
<sequence length="519" mass="56230">MSLAQAPAQGQRVSPALNLGTNNPFRARLSGIVPNSPASPGPDPFASFAPQQQQRERPKSRNPFLDVFDDDTDFDHRNTQSRPAHRANSFDATSANSSGLTGSAAELFANLAISDHPGAPQANMSRPAPPAPPPPPSNRRPPPPGHHKSRSGLDDGPLISVTSFDSRPAPPGSRRPPPPPHNRMPQTNGGDRSRQQLRPRPRRNSDSSVIDAHEIEARDRQRKDRDRRPRDGKLRADSAAKSSSRRDASSDRRKKHSALDVIDKLDVTGIYGSGLFHHDGPFDACNPHRNKSSRRLAPVQAFPAESANMSMSGFGPLNAKADHSHIFGHGRDGDAFNDFDSTRRPSAARATSFDPKSAVETLHGDESLGLGTSTFLDGAPASRKAMLEKANNEAFEERPRSSSDGGFGLQRKKSLAQKIRGIKPDAPGRRRAPPPPGPQRSPSGDSPTTPVGAESPFFNDYDDAYDRKGESISVVENGSRRSPTSPKKPHLNRIGTDDSSSNGLLKRVRSLSKPKRRNE</sequence>
<feature type="region of interest" description="Disordered" evidence="1">
    <location>
        <begin position="1"/>
        <end position="260"/>
    </location>
</feature>
<evidence type="ECO:0000313" key="2">
    <source>
        <dbReference type="EMBL" id="KAA8912712.1"/>
    </source>
</evidence>
<feature type="compositionally biased region" description="Pro residues" evidence="1">
    <location>
        <begin position="168"/>
        <end position="182"/>
    </location>
</feature>
<feature type="compositionally biased region" description="Polar residues" evidence="1">
    <location>
        <begin position="90"/>
        <end position="101"/>
    </location>
</feature>
<reference evidence="2 3" key="1">
    <citation type="submission" date="2019-09" db="EMBL/GenBank/DDBJ databases">
        <title>Draft genome of the ectomycorrhizal ascomycete Sphaerosporella brunnea.</title>
        <authorList>
            <consortium name="DOE Joint Genome Institute"/>
            <person name="Benucci G.M."/>
            <person name="Marozzi G."/>
            <person name="Antonielli L."/>
            <person name="Sanchez S."/>
            <person name="Marco P."/>
            <person name="Wang X."/>
            <person name="Falini L.B."/>
            <person name="Barry K."/>
            <person name="Haridas S."/>
            <person name="Lipzen A."/>
            <person name="Labutti K."/>
            <person name="Grigoriev I.V."/>
            <person name="Murat C."/>
            <person name="Martin F."/>
            <person name="Albertini E."/>
            <person name="Donnini D."/>
            <person name="Bonito G."/>
        </authorList>
    </citation>
    <scope>NUCLEOTIDE SEQUENCE [LARGE SCALE GENOMIC DNA]</scope>
    <source>
        <strain evidence="2 3">Sb_GMNB300</strain>
    </source>
</reference>
<accession>A0A5J5F7G2</accession>
<dbReference type="AlphaFoldDB" id="A0A5J5F7G2"/>
<keyword evidence="3" id="KW-1185">Reference proteome</keyword>
<feature type="region of interest" description="Disordered" evidence="1">
    <location>
        <begin position="339"/>
        <end position="519"/>
    </location>
</feature>